<feature type="compositionally biased region" description="Basic and acidic residues" evidence="1">
    <location>
        <begin position="65"/>
        <end position="87"/>
    </location>
</feature>
<evidence type="ECO:0000313" key="3">
    <source>
        <dbReference type="Proteomes" id="UP000053477"/>
    </source>
</evidence>
<proteinExistence type="predicted"/>
<dbReference type="Proteomes" id="UP000053477">
    <property type="component" value="Unassembled WGS sequence"/>
</dbReference>
<organism evidence="2 3">
    <name type="scientific">Schizopora paradoxa</name>
    <dbReference type="NCBI Taxonomy" id="27342"/>
    <lineage>
        <taxon>Eukaryota</taxon>
        <taxon>Fungi</taxon>
        <taxon>Dikarya</taxon>
        <taxon>Basidiomycota</taxon>
        <taxon>Agaricomycotina</taxon>
        <taxon>Agaricomycetes</taxon>
        <taxon>Hymenochaetales</taxon>
        <taxon>Schizoporaceae</taxon>
        <taxon>Schizopora</taxon>
    </lineage>
</organism>
<dbReference type="AlphaFoldDB" id="A0A0H2QZW1"/>
<name>A0A0H2QZW1_9AGAM</name>
<evidence type="ECO:0000313" key="2">
    <source>
        <dbReference type="EMBL" id="KLO04547.1"/>
    </source>
</evidence>
<feature type="compositionally biased region" description="Basic residues" evidence="1">
    <location>
        <begin position="17"/>
        <end position="37"/>
    </location>
</feature>
<feature type="region of interest" description="Disordered" evidence="1">
    <location>
        <begin position="102"/>
        <end position="148"/>
    </location>
</feature>
<sequence length="148" mass="17134">MKRPKAPRSPVWTRVTRTARPKRRFKPLVLRRPRRAKGPLLHPNPPKKAIGICMRAANALQRSPPKQEEDDRSRLYAHSPDVDHPPDPNRFAVFSAFVRDVDAEESESDSPVTAQDGPMELMEHMVPSWNSNELRRRDVDAERRRKDT</sequence>
<protein>
    <submittedName>
        <fullName evidence="2">Uncharacterized protein</fullName>
    </submittedName>
</protein>
<feature type="compositionally biased region" description="Basic and acidic residues" evidence="1">
    <location>
        <begin position="133"/>
        <end position="148"/>
    </location>
</feature>
<dbReference type="EMBL" id="KQ086505">
    <property type="protein sequence ID" value="KLO04547.1"/>
    <property type="molecule type" value="Genomic_DNA"/>
</dbReference>
<dbReference type="InParanoid" id="A0A0H2QZW1"/>
<keyword evidence="3" id="KW-1185">Reference proteome</keyword>
<evidence type="ECO:0000256" key="1">
    <source>
        <dbReference type="SAM" id="MobiDB-lite"/>
    </source>
</evidence>
<accession>A0A0H2QZW1</accession>
<gene>
    <name evidence="2" type="ORF">SCHPADRAFT_911595</name>
</gene>
<reference evidence="2 3" key="1">
    <citation type="submission" date="2015-04" db="EMBL/GenBank/DDBJ databases">
        <title>Complete genome sequence of Schizopora paradoxa KUC8140, a cosmopolitan wood degrader in East Asia.</title>
        <authorList>
            <consortium name="DOE Joint Genome Institute"/>
            <person name="Min B."/>
            <person name="Park H."/>
            <person name="Jang Y."/>
            <person name="Kim J.-J."/>
            <person name="Kim K.H."/>
            <person name="Pangilinan J."/>
            <person name="Lipzen A."/>
            <person name="Riley R."/>
            <person name="Grigoriev I.V."/>
            <person name="Spatafora J.W."/>
            <person name="Choi I.-G."/>
        </authorList>
    </citation>
    <scope>NUCLEOTIDE SEQUENCE [LARGE SCALE GENOMIC DNA]</scope>
    <source>
        <strain evidence="2 3">KUC8140</strain>
    </source>
</reference>
<feature type="region of interest" description="Disordered" evidence="1">
    <location>
        <begin position="1"/>
        <end position="90"/>
    </location>
</feature>